<feature type="transmembrane region" description="Helical" evidence="2">
    <location>
        <begin position="12"/>
        <end position="33"/>
    </location>
</feature>
<dbReference type="Pfam" id="PF13400">
    <property type="entry name" value="Tad"/>
    <property type="match status" value="1"/>
</dbReference>
<protein>
    <recommendedName>
        <fullName evidence="3">Putative Flp pilus-assembly TadG-like N-terminal domain-containing protein</fullName>
    </recommendedName>
</protein>
<evidence type="ECO:0000259" key="3">
    <source>
        <dbReference type="Pfam" id="PF13400"/>
    </source>
</evidence>
<evidence type="ECO:0000256" key="1">
    <source>
        <dbReference type="SAM" id="MobiDB-lite"/>
    </source>
</evidence>
<dbReference type="InterPro" id="IPR028087">
    <property type="entry name" value="Tad_N"/>
</dbReference>
<reference evidence="4 5" key="1">
    <citation type="submission" date="2018-07" db="EMBL/GenBank/DDBJ databases">
        <title>Comparative genomes isolates from brazilian mangrove.</title>
        <authorList>
            <person name="De Araujo J.E."/>
            <person name="Taketani R.G."/>
            <person name="Silva M.C.P."/>
            <person name="Lourenco M.V."/>
            <person name="Oliveira V.M."/>
            <person name="Andreote F.D."/>
        </authorList>
    </citation>
    <scope>NUCLEOTIDE SEQUENCE [LARGE SCALE GENOMIC DNA]</scope>
    <source>
        <strain evidence="4 5">HEX PRIS-MGV</strain>
    </source>
</reference>
<evidence type="ECO:0000313" key="4">
    <source>
        <dbReference type="EMBL" id="RCS42317.1"/>
    </source>
</evidence>
<comment type="caution">
    <text evidence="4">The sequence shown here is derived from an EMBL/GenBank/DDBJ whole genome shotgun (WGS) entry which is preliminary data.</text>
</comment>
<evidence type="ECO:0000313" key="5">
    <source>
        <dbReference type="Proteomes" id="UP000253562"/>
    </source>
</evidence>
<feature type="region of interest" description="Disordered" evidence="1">
    <location>
        <begin position="144"/>
        <end position="183"/>
    </location>
</feature>
<accession>A0A368KMG2</accession>
<evidence type="ECO:0000256" key="2">
    <source>
        <dbReference type="SAM" id="Phobius"/>
    </source>
</evidence>
<keyword evidence="2" id="KW-0812">Transmembrane</keyword>
<keyword evidence="2" id="KW-1133">Transmembrane helix</keyword>
<gene>
    <name evidence="4" type="ORF">DTL42_19455</name>
</gene>
<dbReference type="RefSeq" id="WP_114371127.1">
    <property type="nucleotide sequence ID" value="NZ_QPEX01000042.1"/>
</dbReference>
<proteinExistence type="predicted"/>
<dbReference type="OrthoDB" id="279002at2"/>
<dbReference type="AlphaFoldDB" id="A0A368KMG2"/>
<dbReference type="Proteomes" id="UP000253562">
    <property type="component" value="Unassembled WGS sequence"/>
</dbReference>
<sequence>MNKRNRRGNTLIYFVFFFLIVFGLGTLVIDIGLAQLTRRQLQTAVNTAAKEVLYDVDSNGDGMGDGRENARRFVRAVFDDDFGSTTIDTLNLGAGPDVPYYDGYQISGDFHASAKYYLPDDSYDLVPAGRSAVGVYKPDLALNPNNDPTGDIVPGTFNEIESAPSKDHEEGDDGTGNNYARDDFTPNLSGNSVLVRMRRIGEESFDDPDAGTSGPPVPFIFGRGLLSAGSSDFWSRIERGTYVRATAIANATPARTVGVRDDALGVTGLFNVQIDATLWQTTPGNNLQRGDSNYSSQVQVFNEPTSTSIGRSQYADDANASLIGDGNNGGYVVLTDDVLGERLVVGFGFVSSIQVTGSQVSFQRAFPQPIAKQNASATLAFRDSAADQLTSTNASLVFQRNFDLANQGFALRAPALVRSTE</sequence>
<keyword evidence="2" id="KW-0472">Membrane</keyword>
<feature type="domain" description="Putative Flp pilus-assembly TadG-like N-terminal" evidence="3">
    <location>
        <begin position="8"/>
        <end position="49"/>
    </location>
</feature>
<dbReference type="EMBL" id="QPEX01000042">
    <property type="protein sequence ID" value="RCS42317.1"/>
    <property type="molecule type" value="Genomic_DNA"/>
</dbReference>
<name>A0A368KMG2_9BACT</name>
<organism evidence="4 5">
    <name type="scientific">Bremerella cremea</name>
    <dbReference type="NCBI Taxonomy" id="1031537"/>
    <lineage>
        <taxon>Bacteria</taxon>
        <taxon>Pseudomonadati</taxon>
        <taxon>Planctomycetota</taxon>
        <taxon>Planctomycetia</taxon>
        <taxon>Pirellulales</taxon>
        <taxon>Pirellulaceae</taxon>
        <taxon>Bremerella</taxon>
    </lineage>
</organism>